<dbReference type="AlphaFoldDB" id="A0A0H5QXL5"/>
<name>A0A0H5QXL5_9EUKA</name>
<protein>
    <recommendedName>
        <fullName evidence="4">Exocyst complex component Sec6</fullName>
    </recommendedName>
</protein>
<evidence type="ECO:0000313" key="3">
    <source>
        <dbReference type="EMBL" id="CRZ06738.1"/>
    </source>
</evidence>
<reference evidence="3" key="1">
    <citation type="submission" date="2015-04" db="EMBL/GenBank/DDBJ databases">
        <title>The genome sequence of the plant pathogenic Rhizarian Plasmodiophora brassicae reveals insights in its biotrophic life cycle and the origin of chitin synthesis.</title>
        <authorList>
            <person name="Schwelm A."/>
            <person name="Fogelqvist J."/>
            <person name="Knaust A."/>
            <person name="Julke S."/>
            <person name="Lilja T."/>
            <person name="Dhandapani V."/>
            <person name="Bonilla-Rosso G."/>
            <person name="Karlsson M."/>
            <person name="Shevchenko A."/>
            <person name="Choi S.R."/>
            <person name="Kim H.G."/>
            <person name="Park J.Y."/>
            <person name="Lim Y.P."/>
            <person name="Ludwig-Muller J."/>
            <person name="Dixelius C."/>
        </authorList>
    </citation>
    <scope>NUCLEOTIDE SEQUENCE</scope>
    <source>
        <tissue evidence="3">Potato root galls</tissue>
    </source>
</reference>
<feature type="chain" id="PRO_5005223692" description="Exocyst complex component Sec6" evidence="2">
    <location>
        <begin position="18"/>
        <end position="811"/>
    </location>
</feature>
<accession>A0A0H5QXL5</accession>
<proteinExistence type="predicted"/>
<dbReference type="EMBL" id="HACM01006296">
    <property type="protein sequence ID" value="CRZ06738.1"/>
    <property type="molecule type" value="Transcribed_RNA"/>
</dbReference>
<evidence type="ECO:0008006" key="4">
    <source>
        <dbReference type="Google" id="ProtNLM"/>
    </source>
</evidence>
<feature type="region of interest" description="Disordered" evidence="1">
    <location>
        <begin position="216"/>
        <end position="293"/>
    </location>
</feature>
<organism evidence="3">
    <name type="scientific">Spongospora subterranea</name>
    <dbReference type="NCBI Taxonomy" id="70186"/>
    <lineage>
        <taxon>Eukaryota</taxon>
        <taxon>Sar</taxon>
        <taxon>Rhizaria</taxon>
        <taxon>Endomyxa</taxon>
        <taxon>Phytomyxea</taxon>
        <taxon>Plasmodiophorida</taxon>
        <taxon>Plasmodiophoridae</taxon>
        <taxon>Spongospora</taxon>
    </lineage>
</organism>
<evidence type="ECO:0000256" key="2">
    <source>
        <dbReference type="SAM" id="SignalP"/>
    </source>
</evidence>
<keyword evidence="2" id="KW-0732">Signal</keyword>
<feature type="signal peptide" evidence="2">
    <location>
        <begin position="1"/>
        <end position="17"/>
    </location>
</feature>
<feature type="non-terminal residue" evidence="3">
    <location>
        <position position="1"/>
    </location>
</feature>
<feature type="compositionally biased region" description="Basic and acidic residues" evidence="1">
    <location>
        <begin position="263"/>
        <end position="277"/>
    </location>
</feature>
<feature type="compositionally biased region" description="Low complexity" evidence="1">
    <location>
        <begin position="232"/>
        <end position="246"/>
    </location>
</feature>
<sequence length="811" mass="91490">VVLICVGFAMLPHQGRANSQSVSPGALPGTVNSVGIQPAGFSSKELLKFGIRPEQYGSDAHTPPEQTRAFNQIHCRPNWVPDTLPTVGSAQIQPERSNLQFEHQFNRNLPQEQYIAACYSQQTDQQHQQLGSWRTSGRVECGDVQAQLPVQSSEQQLKVDNPRQGFGFAGHMFPEENMLHSQARPEAIPAVRFLPYFIDPQSQQKRYPQQNVQLHQKHPTWPPHTSESVQCDDVQPQESVQQSEQQFKFDNSLQGFGFGAHMQPDENMHHSQTHHESIPAVGFHSDGSDPQSQQKLNFEIQLRESGSAAHNQNEQEFQPAQPQQLQLDYMETDQVGQLPPEPIVQVNELDGSAQLSPEQQLSSLIQTDVSGQLPHEPNVQLIERDESVQLSPEQQFSLIQPDVSVKLPQEQQVKLLHTAGHQTSHRNLPISPPQSEHDFLHTDVQHNQHTQTGASASISTAASATARNVCSDTLPDIPGDSKLRYLLDSLIYRELVQQSGPGLDGAVAYHVDRDWIINLAKQEAVARAECSEFKLEWLTKAINRCLDASPLNDRVPRMFSQFKLRIDALSNQIRERISQFNRNPLIEKCRNLPFAELSKDTALIQRIYDADKVLLSGIYMTIAIEMMNLTLRRQQYVDIITALSPHLLFFFHEKVIEDAVIVIEKMSDEVNPSNEYIFFIIREHLLETCEFELKACRTCIRDFGIKKTIVKNVFPEIIKLAKSKNVDPNASSDIFRDMDHAMKLFLTGESKSQQNLTMCRGLATRHRLPYPLDLPNNLLTDLQNQFKQDLKASLNLPASKTGTSDASSVVV</sequence>
<evidence type="ECO:0000256" key="1">
    <source>
        <dbReference type="SAM" id="MobiDB-lite"/>
    </source>
</evidence>